<sequence length="370" mass="39215">MRKLLKYGIALSFGVAFAGSAQADITVAVVGPMTGPYGAYGAQMKTGADQWAADINKAGGLLGQKVVVDVRDDGCDPEKAATVAGELAGEKVAIVIGHFCSGASIPASRVYATENIVQISPASTNPKFTDERPGVGVMRVAGRDDQQGQIAGEFLAWRFKDQNVAVIDDGSAYGKGLADETRRFMNEAGKTEVLSTTYENGQTDFSELVSKLKTANADAVYVGGYFPEAALIVKAMREQGMKTVLVSGDTFAADAYWDAAGDAAEGTLFTFSPDPRRGPDASSVVAEFKAGGVDPEGYVLFAYGALQAWAQAVDNADTVEFGPVVDALQKGTFRSVLGDFHFDDKGDVNLPSFVIYEWKDGGYDYYVASR</sequence>
<dbReference type="Pfam" id="PF13458">
    <property type="entry name" value="Peripla_BP_6"/>
    <property type="match status" value="1"/>
</dbReference>
<keyword evidence="2" id="KW-0813">Transport</keyword>
<dbReference type="SUPFAM" id="SSF53822">
    <property type="entry name" value="Periplasmic binding protein-like I"/>
    <property type="match status" value="1"/>
</dbReference>
<feature type="chain" id="PRO_5011717987" evidence="5">
    <location>
        <begin position="24"/>
        <end position="370"/>
    </location>
</feature>
<dbReference type="CDD" id="cd06342">
    <property type="entry name" value="PBP1_ABC_LIVBP-like"/>
    <property type="match status" value="1"/>
</dbReference>
<keyword evidence="8" id="KW-1185">Reference proteome</keyword>
<keyword evidence="4" id="KW-0029">Amino-acid transport</keyword>
<dbReference type="InterPro" id="IPR028081">
    <property type="entry name" value="Leu-bd"/>
</dbReference>
<evidence type="ECO:0000256" key="3">
    <source>
        <dbReference type="ARBA" id="ARBA00022729"/>
    </source>
</evidence>
<dbReference type="PRINTS" id="PR00337">
    <property type="entry name" value="LEUILEVALBP"/>
</dbReference>
<keyword evidence="3 5" id="KW-0732">Signal</keyword>
<proteinExistence type="inferred from homology"/>
<dbReference type="STRING" id="665467.SAMN02982931_03309"/>
<evidence type="ECO:0000256" key="4">
    <source>
        <dbReference type="ARBA" id="ARBA00022970"/>
    </source>
</evidence>
<evidence type="ECO:0000259" key="6">
    <source>
        <dbReference type="Pfam" id="PF13458"/>
    </source>
</evidence>
<dbReference type="PANTHER" id="PTHR47151:SF2">
    <property type="entry name" value="AMINO ACID BINDING PROTEIN"/>
    <property type="match status" value="1"/>
</dbReference>
<evidence type="ECO:0000313" key="7">
    <source>
        <dbReference type="EMBL" id="SDB43804.1"/>
    </source>
</evidence>
<feature type="domain" description="Leucine-binding protein" evidence="6">
    <location>
        <begin position="25"/>
        <end position="361"/>
    </location>
</feature>
<organism evidence="7 8">
    <name type="scientific">Bauldia litoralis</name>
    <dbReference type="NCBI Taxonomy" id="665467"/>
    <lineage>
        <taxon>Bacteria</taxon>
        <taxon>Pseudomonadati</taxon>
        <taxon>Pseudomonadota</taxon>
        <taxon>Alphaproteobacteria</taxon>
        <taxon>Hyphomicrobiales</taxon>
        <taxon>Kaistiaceae</taxon>
        <taxon>Bauldia</taxon>
    </lineage>
</organism>
<evidence type="ECO:0000313" key="8">
    <source>
        <dbReference type="Proteomes" id="UP000199071"/>
    </source>
</evidence>
<dbReference type="EMBL" id="FMXQ01000007">
    <property type="protein sequence ID" value="SDB43804.1"/>
    <property type="molecule type" value="Genomic_DNA"/>
</dbReference>
<dbReference type="InterPro" id="IPR028082">
    <property type="entry name" value="Peripla_BP_I"/>
</dbReference>
<dbReference type="PANTHER" id="PTHR47151">
    <property type="entry name" value="LEU/ILE/VAL-BINDING ABC TRANSPORTER SUBUNIT"/>
    <property type="match status" value="1"/>
</dbReference>
<comment type="similarity">
    <text evidence="1">Belongs to the leucine-binding protein family.</text>
</comment>
<dbReference type="InterPro" id="IPR000709">
    <property type="entry name" value="Leu_Ile_Val-bd"/>
</dbReference>
<evidence type="ECO:0000256" key="2">
    <source>
        <dbReference type="ARBA" id="ARBA00022448"/>
    </source>
</evidence>
<evidence type="ECO:0000256" key="5">
    <source>
        <dbReference type="SAM" id="SignalP"/>
    </source>
</evidence>
<accession>A0A1G6DF71</accession>
<dbReference type="GO" id="GO:0006865">
    <property type="term" value="P:amino acid transport"/>
    <property type="evidence" value="ECO:0007669"/>
    <property type="project" value="UniProtKB-KW"/>
</dbReference>
<dbReference type="Gene3D" id="3.40.50.2300">
    <property type="match status" value="2"/>
</dbReference>
<dbReference type="AlphaFoldDB" id="A0A1G6DF71"/>
<dbReference type="OrthoDB" id="9768386at2"/>
<protein>
    <submittedName>
        <fullName evidence="7">Amino acid/amide ABC transporter substrate-binding protein, HAAT family (TC 3.A.1.4.-)</fullName>
    </submittedName>
</protein>
<feature type="signal peptide" evidence="5">
    <location>
        <begin position="1"/>
        <end position="23"/>
    </location>
</feature>
<evidence type="ECO:0000256" key="1">
    <source>
        <dbReference type="ARBA" id="ARBA00010062"/>
    </source>
</evidence>
<name>A0A1G6DF71_9HYPH</name>
<gene>
    <name evidence="7" type="ORF">SAMN02982931_03309</name>
</gene>
<dbReference type="RefSeq" id="WP_090877949.1">
    <property type="nucleotide sequence ID" value="NZ_FMXQ01000007.1"/>
</dbReference>
<dbReference type="Proteomes" id="UP000199071">
    <property type="component" value="Unassembled WGS sequence"/>
</dbReference>
<reference evidence="7 8" key="1">
    <citation type="submission" date="2016-10" db="EMBL/GenBank/DDBJ databases">
        <authorList>
            <person name="de Groot N.N."/>
        </authorList>
    </citation>
    <scope>NUCLEOTIDE SEQUENCE [LARGE SCALE GENOMIC DNA]</scope>
    <source>
        <strain evidence="7 8">ATCC 35022</strain>
    </source>
</reference>